<dbReference type="OrthoDB" id="5421239at2759"/>
<sequence>MKLLLLTTCATALHPFQPRGPPTRKRPHFDGWCIRASENEASASVIVGCFSRGRRRYDKHLVIVAQRTKEGGAWRTRVAQKFYDDNECSLTTTDEGFCFAAPAGVLEASPSSLTTNFDLGSVQASISTGPEAPWNPEGWLGSRWTRWLLPCRYAVRSTNSRGTWNNREAYVHAEAQYGARFPKSWRWVQATDTNATIVATGGAFEIGPLTTNTWLCRYQIGDRVWSFRTTDPRTSCEEVSDEGEASLQLVLRRSFGGEKRRLELTCTAKPTTFSEPLYCPTREGFSHSPGSRESFSSTVRVKADVNGEVVDERIFEGACLEFGGA</sequence>
<name>A0A8J2SQ52_9STRA</name>
<organism evidence="1 2">
    <name type="scientific">Pelagomonas calceolata</name>
    <dbReference type="NCBI Taxonomy" id="35677"/>
    <lineage>
        <taxon>Eukaryota</taxon>
        <taxon>Sar</taxon>
        <taxon>Stramenopiles</taxon>
        <taxon>Ochrophyta</taxon>
        <taxon>Pelagophyceae</taxon>
        <taxon>Pelagomonadales</taxon>
        <taxon>Pelagomonadaceae</taxon>
        <taxon>Pelagomonas</taxon>
    </lineage>
</organism>
<accession>A0A8J2SQ52</accession>
<keyword evidence="2" id="KW-1185">Reference proteome</keyword>
<comment type="caution">
    <text evidence="1">The sequence shown here is derived from an EMBL/GenBank/DDBJ whole genome shotgun (WGS) entry which is preliminary data.</text>
</comment>
<dbReference type="Proteomes" id="UP000789595">
    <property type="component" value="Unassembled WGS sequence"/>
</dbReference>
<protein>
    <submittedName>
        <fullName evidence="1">Uncharacterized protein</fullName>
    </submittedName>
</protein>
<proteinExistence type="predicted"/>
<evidence type="ECO:0000313" key="2">
    <source>
        <dbReference type="Proteomes" id="UP000789595"/>
    </source>
</evidence>
<reference evidence="1" key="1">
    <citation type="submission" date="2021-11" db="EMBL/GenBank/DDBJ databases">
        <authorList>
            <consortium name="Genoscope - CEA"/>
            <person name="William W."/>
        </authorList>
    </citation>
    <scope>NUCLEOTIDE SEQUENCE</scope>
</reference>
<dbReference type="GO" id="GO:0009976">
    <property type="term" value="F:tocopherol cyclase activity"/>
    <property type="evidence" value="ECO:0007669"/>
    <property type="project" value="InterPro"/>
</dbReference>
<evidence type="ECO:0000313" key="1">
    <source>
        <dbReference type="EMBL" id="CAH0377563.1"/>
    </source>
</evidence>
<dbReference type="PANTHER" id="PTHR35309:SF4">
    <property type="entry name" value="TOCOPHEROL CYCLASE"/>
    <property type="match status" value="1"/>
</dbReference>
<gene>
    <name evidence="1" type="ORF">PECAL_5P21010</name>
</gene>
<dbReference type="AlphaFoldDB" id="A0A8J2SQ52"/>
<dbReference type="EMBL" id="CAKKNE010000005">
    <property type="protein sequence ID" value="CAH0377563.1"/>
    <property type="molecule type" value="Genomic_DNA"/>
</dbReference>
<dbReference type="PANTHER" id="PTHR35309">
    <property type="match status" value="1"/>
</dbReference>
<dbReference type="InterPro" id="IPR025893">
    <property type="entry name" value="Tocopherol_cyclase"/>
</dbReference>